<dbReference type="SUPFAM" id="SSF50346">
    <property type="entry name" value="PRC-barrel domain"/>
    <property type="match status" value="1"/>
</dbReference>
<sequence length="78" mass="8919">MIDQMRLRPGMEVLAADGDELGWVKDVRSTDFLLERSMQRDVYVPFDAIRDISSDRIVLNVASDQVDSMGWENPPMSM</sequence>
<gene>
    <name evidence="1" type="ORF">ENP34_12800</name>
</gene>
<proteinExistence type="predicted"/>
<comment type="caution">
    <text evidence="1">The sequence shown here is derived from an EMBL/GenBank/DDBJ whole genome shotgun (WGS) entry which is preliminary data.</text>
</comment>
<accession>A0A831X8H6</accession>
<dbReference type="InterPro" id="IPR018684">
    <property type="entry name" value="DUF2171"/>
</dbReference>
<protein>
    <submittedName>
        <fullName evidence="1">DUF2171 domain-containing protein</fullName>
    </submittedName>
</protein>
<dbReference type="AlphaFoldDB" id="A0A831X8H6"/>
<name>A0A831X8H6_9BACT</name>
<organism evidence="1">
    <name type="scientific">Thermorudis peleae</name>
    <dbReference type="NCBI Taxonomy" id="1382356"/>
    <lineage>
        <taxon>Bacteria</taxon>
        <taxon>Pseudomonadati</taxon>
        <taxon>Thermomicrobiota</taxon>
        <taxon>Thermomicrobia</taxon>
        <taxon>Thermomicrobia incertae sedis</taxon>
        <taxon>Thermorudis</taxon>
    </lineage>
</organism>
<dbReference type="InterPro" id="IPR011033">
    <property type="entry name" value="PRC_barrel-like_sf"/>
</dbReference>
<dbReference type="Pfam" id="PF09939">
    <property type="entry name" value="DUF2171"/>
    <property type="match status" value="1"/>
</dbReference>
<dbReference type="EMBL" id="DSIY01000297">
    <property type="protein sequence ID" value="HEG92292.1"/>
    <property type="molecule type" value="Genomic_DNA"/>
</dbReference>
<evidence type="ECO:0000313" key="1">
    <source>
        <dbReference type="EMBL" id="HEG92292.1"/>
    </source>
</evidence>
<reference evidence="1" key="1">
    <citation type="journal article" date="2020" name="mSystems">
        <title>Genome- and Community-Level Interaction Insights into Carbon Utilization and Element Cycling Functions of Hydrothermarchaeota in Hydrothermal Sediment.</title>
        <authorList>
            <person name="Zhou Z."/>
            <person name="Liu Y."/>
            <person name="Xu W."/>
            <person name="Pan J."/>
            <person name="Luo Z.H."/>
            <person name="Li M."/>
        </authorList>
    </citation>
    <scope>NUCLEOTIDE SEQUENCE [LARGE SCALE GENOMIC DNA]</scope>
    <source>
        <strain evidence="1">SpSt-210</strain>
    </source>
</reference>